<feature type="domain" description="Guanylate cyclase" evidence="8">
    <location>
        <begin position="441"/>
        <end position="571"/>
    </location>
</feature>
<dbReference type="InterPro" id="IPR029787">
    <property type="entry name" value="Nucleotide_cyclase"/>
</dbReference>
<evidence type="ECO:0000259" key="7">
    <source>
        <dbReference type="PROSITE" id="PS50112"/>
    </source>
</evidence>
<sequence length="630" mass="70229">MKGYQSKRFLQMQSSGNLDSAEQLSNAHSAWSSSSSLHELVMPNGSSIKEGSNAQNATSRKPVFLRCVSSSRFSEASLDSDMYGDSSDLLSTTSSSIEFTNKNNDTATDEKSMNSKSEDYLNLNQLVIQFVSCGFPILVFDSSLIITYLNQEAETLFNLFSFSALGEHVGELFTSTSLLELQKVISEYLGTTTDSALRMSVSATSSVSSFIPPLQIIPPEERRKRKEKLSQQSLILQAKASTLKKVFPVKVKLVVLNKMKKLHFAAYLLPQKESDQESKEESFGVQIGESITELSVIPIISITEKGIIHTFNSAASATFGYSKQDLLGKNVKILCNPAVRAKHDYYLERYQKTREKHVVDCVRYVKGQGKNGKTLKLELRVSEIIDPVSGKSSFVGFTRDTKSMITKEEALTKITDQMYPKNIAQRLAMGQQVIDSLSKCTLLYCDIVGFTAMSKSKRPEMIVQLLHDIFSAFDDICSNLQLEKIKTIGDCYFLAGGIVEKSRHHADNCIKCGLEMIQAVQQCNEKINWDGELSVRIGIHTGRDVVAAVVGKTKRSYDLFGKSVEIAKLMEAAGATQQIHISEDTLTEIRSEKLKGLFRWHYEKDEEVNLGKIGVQTMPVRTFITELKNQ</sequence>
<dbReference type="CDD" id="cd00130">
    <property type="entry name" value="PAS"/>
    <property type="match status" value="1"/>
</dbReference>
<evidence type="ECO:0000256" key="2">
    <source>
        <dbReference type="ARBA" id="ARBA00022692"/>
    </source>
</evidence>
<dbReference type="InterPro" id="IPR013767">
    <property type="entry name" value="PAS_fold"/>
</dbReference>
<keyword evidence="6" id="KW-0456">Lyase</keyword>
<accession>A0A6A5BU71</accession>
<dbReference type="GeneID" id="68111378"/>
<proteinExistence type="predicted"/>
<dbReference type="PROSITE" id="PS50112">
    <property type="entry name" value="PAS"/>
    <property type="match status" value="1"/>
</dbReference>
<evidence type="ECO:0008006" key="11">
    <source>
        <dbReference type="Google" id="ProtNLM"/>
    </source>
</evidence>
<dbReference type="GO" id="GO:0006355">
    <property type="term" value="P:regulation of DNA-templated transcription"/>
    <property type="evidence" value="ECO:0007669"/>
    <property type="project" value="InterPro"/>
</dbReference>
<dbReference type="InterPro" id="IPR050401">
    <property type="entry name" value="Cyclic_nucleotide_synthase"/>
</dbReference>
<dbReference type="NCBIfam" id="TIGR00229">
    <property type="entry name" value="sensory_box"/>
    <property type="match status" value="1"/>
</dbReference>
<dbReference type="OMA" id="HADNCIK"/>
<dbReference type="VEuPathDB" id="AmoebaDB:NfTy_068700"/>
<protein>
    <recommendedName>
        <fullName evidence="11">Guanylate cyclase</fullName>
    </recommendedName>
</protein>
<dbReference type="InterPro" id="IPR001054">
    <property type="entry name" value="A/G_cyclase"/>
</dbReference>
<evidence type="ECO:0000256" key="1">
    <source>
        <dbReference type="ARBA" id="ARBA00004370"/>
    </source>
</evidence>
<dbReference type="GO" id="GO:0007168">
    <property type="term" value="P:receptor guanylyl cyclase signaling pathway"/>
    <property type="evidence" value="ECO:0007669"/>
    <property type="project" value="TreeGrafter"/>
</dbReference>
<reference evidence="9 10" key="1">
    <citation type="journal article" date="2019" name="Sci. Rep.">
        <title>Nanopore sequencing improves the draft genome of the human pathogenic amoeba Naegleria fowleri.</title>
        <authorList>
            <person name="Liechti N."/>
            <person name="Schurch N."/>
            <person name="Bruggmann R."/>
            <person name="Wittwer M."/>
        </authorList>
    </citation>
    <scope>NUCLEOTIDE SEQUENCE [LARGE SCALE GENOMIC DNA]</scope>
    <source>
        <strain evidence="9 10">ATCC 30894</strain>
    </source>
</reference>
<dbReference type="Gene3D" id="3.30.70.1230">
    <property type="entry name" value="Nucleotide cyclase"/>
    <property type="match status" value="1"/>
</dbReference>
<dbReference type="GO" id="GO:0001653">
    <property type="term" value="F:peptide receptor activity"/>
    <property type="evidence" value="ECO:0007669"/>
    <property type="project" value="TreeGrafter"/>
</dbReference>
<evidence type="ECO:0000256" key="3">
    <source>
        <dbReference type="ARBA" id="ARBA00022741"/>
    </source>
</evidence>
<dbReference type="Pfam" id="PF00211">
    <property type="entry name" value="Guanylate_cyc"/>
    <property type="match status" value="1"/>
</dbReference>
<comment type="subcellular location">
    <subcellularLocation>
        <location evidence="1">Membrane</location>
    </subcellularLocation>
</comment>
<dbReference type="GO" id="GO:0004016">
    <property type="term" value="F:adenylate cyclase activity"/>
    <property type="evidence" value="ECO:0007669"/>
    <property type="project" value="TreeGrafter"/>
</dbReference>
<dbReference type="SUPFAM" id="SSF55785">
    <property type="entry name" value="PYP-like sensor domain (PAS domain)"/>
    <property type="match status" value="1"/>
</dbReference>
<keyword evidence="5" id="KW-0472">Membrane</keyword>
<keyword evidence="10" id="KW-1185">Reference proteome</keyword>
<dbReference type="Proteomes" id="UP000444721">
    <property type="component" value="Unassembled WGS sequence"/>
</dbReference>
<dbReference type="InterPro" id="IPR000014">
    <property type="entry name" value="PAS"/>
</dbReference>
<dbReference type="RefSeq" id="XP_044561578.1">
    <property type="nucleotide sequence ID" value="XM_044707545.1"/>
</dbReference>
<evidence type="ECO:0000256" key="6">
    <source>
        <dbReference type="ARBA" id="ARBA00023239"/>
    </source>
</evidence>
<dbReference type="Pfam" id="PF00989">
    <property type="entry name" value="PAS"/>
    <property type="match status" value="1"/>
</dbReference>
<dbReference type="VEuPathDB" id="AmoebaDB:NF0042090"/>
<dbReference type="SUPFAM" id="SSF55073">
    <property type="entry name" value="Nucleotide cyclase"/>
    <property type="match status" value="1"/>
</dbReference>
<dbReference type="AlphaFoldDB" id="A0A6A5BU71"/>
<dbReference type="Gene3D" id="3.30.450.20">
    <property type="entry name" value="PAS domain"/>
    <property type="match status" value="1"/>
</dbReference>
<evidence type="ECO:0000259" key="8">
    <source>
        <dbReference type="PROSITE" id="PS50125"/>
    </source>
</evidence>
<name>A0A6A5BU71_NAEFO</name>
<evidence type="ECO:0000313" key="10">
    <source>
        <dbReference type="Proteomes" id="UP000444721"/>
    </source>
</evidence>
<evidence type="ECO:0000313" key="9">
    <source>
        <dbReference type="EMBL" id="KAF0976865.1"/>
    </source>
</evidence>
<dbReference type="PANTHER" id="PTHR11920:SF335">
    <property type="entry name" value="GUANYLATE CYCLASE"/>
    <property type="match status" value="1"/>
</dbReference>
<dbReference type="InterPro" id="IPR035965">
    <property type="entry name" value="PAS-like_dom_sf"/>
</dbReference>
<dbReference type="CDD" id="cd07302">
    <property type="entry name" value="CHD"/>
    <property type="match status" value="1"/>
</dbReference>
<dbReference type="GO" id="GO:0005886">
    <property type="term" value="C:plasma membrane"/>
    <property type="evidence" value="ECO:0007669"/>
    <property type="project" value="TreeGrafter"/>
</dbReference>
<dbReference type="OrthoDB" id="2107370at2759"/>
<keyword evidence="2" id="KW-0812">Transmembrane</keyword>
<dbReference type="SMART" id="SM00044">
    <property type="entry name" value="CYCc"/>
    <property type="match status" value="1"/>
</dbReference>
<dbReference type="GO" id="GO:0000166">
    <property type="term" value="F:nucleotide binding"/>
    <property type="evidence" value="ECO:0007669"/>
    <property type="project" value="UniProtKB-KW"/>
</dbReference>
<feature type="domain" description="PAS" evidence="7">
    <location>
        <begin position="298"/>
        <end position="330"/>
    </location>
</feature>
<dbReference type="SMART" id="SM00091">
    <property type="entry name" value="PAS"/>
    <property type="match status" value="2"/>
</dbReference>
<comment type="caution">
    <text evidence="9">The sequence shown here is derived from an EMBL/GenBank/DDBJ whole genome shotgun (WGS) entry which is preliminary data.</text>
</comment>
<dbReference type="PANTHER" id="PTHR11920">
    <property type="entry name" value="GUANYLYL CYCLASE"/>
    <property type="match status" value="1"/>
</dbReference>
<dbReference type="VEuPathDB" id="AmoebaDB:FDP41_004160"/>
<keyword evidence="3" id="KW-0547">Nucleotide-binding</keyword>
<dbReference type="GO" id="GO:0004383">
    <property type="term" value="F:guanylate cyclase activity"/>
    <property type="evidence" value="ECO:0007669"/>
    <property type="project" value="TreeGrafter"/>
</dbReference>
<keyword evidence="4" id="KW-1133">Transmembrane helix</keyword>
<organism evidence="9 10">
    <name type="scientific">Naegleria fowleri</name>
    <name type="common">Brain eating amoeba</name>
    <dbReference type="NCBI Taxonomy" id="5763"/>
    <lineage>
        <taxon>Eukaryota</taxon>
        <taxon>Discoba</taxon>
        <taxon>Heterolobosea</taxon>
        <taxon>Tetramitia</taxon>
        <taxon>Eutetramitia</taxon>
        <taxon>Vahlkampfiidae</taxon>
        <taxon>Naegleria</taxon>
    </lineage>
</organism>
<dbReference type="EMBL" id="VFQX01000036">
    <property type="protein sequence ID" value="KAF0976865.1"/>
    <property type="molecule type" value="Genomic_DNA"/>
</dbReference>
<gene>
    <name evidence="9" type="ORF">FDP41_004160</name>
</gene>
<dbReference type="PROSITE" id="PS50125">
    <property type="entry name" value="GUANYLATE_CYCLASE_2"/>
    <property type="match status" value="1"/>
</dbReference>
<evidence type="ECO:0000256" key="4">
    <source>
        <dbReference type="ARBA" id="ARBA00022989"/>
    </source>
</evidence>
<dbReference type="GO" id="GO:0035556">
    <property type="term" value="P:intracellular signal transduction"/>
    <property type="evidence" value="ECO:0007669"/>
    <property type="project" value="InterPro"/>
</dbReference>
<evidence type="ECO:0000256" key="5">
    <source>
        <dbReference type="ARBA" id="ARBA00023136"/>
    </source>
</evidence>